<dbReference type="PANTHER" id="PTHR46197">
    <property type="entry name" value="PROTEIN ABHD14B-LIKE"/>
    <property type="match status" value="1"/>
</dbReference>
<evidence type="ECO:0008006" key="5">
    <source>
        <dbReference type="Google" id="ProtNLM"/>
    </source>
</evidence>
<dbReference type="EMBL" id="HACG01016290">
    <property type="protein sequence ID" value="CEK63155.1"/>
    <property type="molecule type" value="Transcribed_RNA"/>
</dbReference>
<dbReference type="GO" id="GO:0005737">
    <property type="term" value="C:cytoplasm"/>
    <property type="evidence" value="ECO:0007669"/>
    <property type="project" value="UniProtKB-SubCell"/>
</dbReference>
<keyword evidence="2" id="KW-0963">Cytoplasm</keyword>
<evidence type="ECO:0000313" key="4">
    <source>
        <dbReference type="EMBL" id="CEK63155.1"/>
    </source>
</evidence>
<comment type="subcellular location">
    <subcellularLocation>
        <location evidence="1">Cytoplasm</location>
    </subcellularLocation>
</comment>
<dbReference type="Gene3D" id="3.40.50.1820">
    <property type="entry name" value="alpha/beta hydrolase"/>
    <property type="match status" value="1"/>
</dbReference>
<evidence type="ECO:0000256" key="3">
    <source>
        <dbReference type="SAM" id="Phobius"/>
    </source>
</evidence>
<sequence length="268" mass="29926">MRPSGLHVNKPVIIGLIAAVIIIFLGYRHLTRSVMAPKSVELSVDNVEDVPELTDAIVKELKRESMEIDIKVVDTTVKIYVEQVIKDRSSKLDVLFLHGASLTSQDWLKIKSTDHVANWGYRSVAIDMPGKGKSPNQLSLQLARKFLDAFIRKMEMKNVVIIAPSASGQYALPYLFNDVNNSNDFVVGFIPIAPVATPDFKEQYPNSQVKTLIVYGSKDAAQAVFLENLQLIPNHKVVKIEDTGHGCYLENPDAFHTALFHFLKELVP</sequence>
<keyword evidence="3" id="KW-1133">Transmembrane helix</keyword>
<keyword evidence="3" id="KW-0812">Transmembrane</keyword>
<gene>
    <name evidence="4" type="primary">ORF47367</name>
</gene>
<dbReference type="PANTHER" id="PTHR46197:SF3">
    <property type="entry name" value="AB HYDROLASE-1 DOMAIN-CONTAINING PROTEIN"/>
    <property type="match status" value="1"/>
</dbReference>
<reference evidence="4" key="1">
    <citation type="submission" date="2014-12" db="EMBL/GenBank/DDBJ databases">
        <title>Insight into the proteome of Arion vulgaris.</title>
        <authorList>
            <person name="Aradska J."/>
            <person name="Bulat T."/>
            <person name="Smidak R."/>
            <person name="Sarate P."/>
            <person name="Gangsoo J."/>
            <person name="Sialana F."/>
            <person name="Bilban M."/>
            <person name="Lubec G."/>
        </authorList>
    </citation>
    <scope>NUCLEOTIDE SEQUENCE</scope>
    <source>
        <tissue evidence="4">Skin</tissue>
    </source>
</reference>
<protein>
    <recommendedName>
        <fullName evidence="5">AB hydrolase-1 domain-containing protein</fullName>
    </recommendedName>
</protein>
<evidence type="ECO:0000256" key="1">
    <source>
        <dbReference type="ARBA" id="ARBA00004496"/>
    </source>
</evidence>
<proteinExistence type="predicted"/>
<accession>A0A0B6Z614</accession>
<dbReference type="SUPFAM" id="SSF53474">
    <property type="entry name" value="alpha/beta-Hydrolases"/>
    <property type="match status" value="1"/>
</dbReference>
<keyword evidence="3" id="KW-0472">Membrane</keyword>
<organism evidence="4">
    <name type="scientific">Arion vulgaris</name>
    <dbReference type="NCBI Taxonomy" id="1028688"/>
    <lineage>
        <taxon>Eukaryota</taxon>
        <taxon>Metazoa</taxon>
        <taxon>Spiralia</taxon>
        <taxon>Lophotrochozoa</taxon>
        <taxon>Mollusca</taxon>
        <taxon>Gastropoda</taxon>
        <taxon>Heterobranchia</taxon>
        <taxon>Euthyneura</taxon>
        <taxon>Panpulmonata</taxon>
        <taxon>Eupulmonata</taxon>
        <taxon>Stylommatophora</taxon>
        <taxon>Helicina</taxon>
        <taxon>Arionoidea</taxon>
        <taxon>Arionidae</taxon>
        <taxon>Arion</taxon>
    </lineage>
</organism>
<dbReference type="InterPro" id="IPR029058">
    <property type="entry name" value="AB_hydrolase_fold"/>
</dbReference>
<feature type="transmembrane region" description="Helical" evidence="3">
    <location>
        <begin position="12"/>
        <end position="30"/>
    </location>
</feature>
<name>A0A0B6Z614_9EUPU</name>
<dbReference type="AlphaFoldDB" id="A0A0B6Z614"/>
<evidence type="ECO:0000256" key="2">
    <source>
        <dbReference type="ARBA" id="ARBA00022490"/>
    </source>
</evidence>